<dbReference type="SMART" id="SM00155">
    <property type="entry name" value="PLDc"/>
    <property type="match status" value="2"/>
</dbReference>
<dbReference type="AlphaFoldDB" id="A0A916UDC0"/>
<reference evidence="11" key="1">
    <citation type="journal article" date="2014" name="Int. J. Syst. Evol. Microbiol.">
        <title>Complete genome sequence of Corynebacterium casei LMG S-19264T (=DSM 44701T), isolated from a smear-ripened cheese.</title>
        <authorList>
            <consortium name="US DOE Joint Genome Institute (JGI-PGF)"/>
            <person name="Walter F."/>
            <person name="Albersmeier A."/>
            <person name="Kalinowski J."/>
            <person name="Ruckert C."/>
        </authorList>
    </citation>
    <scope>NUCLEOTIDE SEQUENCE</scope>
    <source>
        <strain evidence="11">CGMCC 1.12919</strain>
    </source>
</reference>
<protein>
    <recommendedName>
        <fullName evidence="4">Phospholipase D</fullName>
    </recommendedName>
    <alternativeName>
        <fullName evidence="9">Choline phosphatase</fullName>
    </alternativeName>
</protein>
<dbReference type="CDD" id="cd09140">
    <property type="entry name" value="PLDc_vPLD1_2_like_bac_1"/>
    <property type="match status" value="1"/>
</dbReference>
<evidence type="ECO:0000313" key="12">
    <source>
        <dbReference type="Proteomes" id="UP000637002"/>
    </source>
</evidence>
<dbReference type="CDD" id="cd09143">
    <property type="entry name" value="PLDc_vPLD1_2_like_bac_2"/>
    <property type="match status" value="1"/>
</dbReference>
<dbReference type="GO" id="GO:0004630">
    <property type="term" value="F:phospholipase D activity"/>
    <property type="evidence" value="ECO:0007669"/>
    <property type="project" value="UniProtKB-EC"/>
</dbReference>
<dbReference type="GO" id="GO:0005576">
    <property type="term" value="C:extracellular region"/>
    <property type="evidence" value="ECO:0007669"/>
    <property type="project" value="UniProtKB-SubCell"/>
</dbReference>
<sequence length="489" mass="53885">MLRSRPDALPAARASAVMVEGVNCFRVVSARRAAVLVDGCAYFSELEAALRRARHSVVIVGWDFDGHVRLRPQATAGDLGGLIRRLVEARPELEVRILVWSSAVVHAPSSPGELLLGAAWQDHPRIILRLDATHPFYASHHQKIVCIDGALAFVGGMDLTVDRWDTPDHRAHDQRRRLPNGKPYGPVHDVMIMLDGETAEVICGLANDRWQAATGEPIPAPARGAKPWPEHRPADFQDVTVGLARSVPSWGARRRITEAPRLIADVLKAARRSLYIEAQYLTAKHVAAILERRLGEPDGPEVVIVVSDVTHSWLERVIMIANRNRVLRRVGRADRYGRLRVYHPVAPGSDGECPILVHSKLIIADDRFLRIGSSNLNNRSVGIDSEFEVVIEAQDDAHRKAIAAVRDRLLGEHLGAGPGRLAGLVGESGSLIAAIERLNGGARWLEPSRAMHKPGSTQPIFGSTVLDPVEPFSWSRLWAAVWPWRRGQP</sequence>
<organism evidence="11 12">
    <name type="scientific">Chelatococcus reniformis</name>
    <dbReference type="NCBI Taxonomy" id="1494448"/>
    <lineage>
        <taxon>Bacteria</taxon>
        <taxon>Pseudomonadati</taxon>
        <taxon>Pseudomonadota</taxon>
        <taxon>Alphaproteobacteria</taxon>
        <taxon>Hyphomicrobiales</taxon>
        <taxon>Chelatococcaceae</taxon>
        <taxon>Chelatococcus</taxon>
    </lineage>
</organism>
<dbReference type="RefSeq" id="WP_188609852.1">
    <property type="nucleotide sequence ID" value="NZ_BMGG01000005.1"/>
</dbReference>
<proteinExistence type="predicted"/>
<evidence type="ECO:0000256" key="3">
    <source>
        <dbReference type="ARBA" id="ARBA00004613"/>
    </source>
</evidence>
<dbReference type="SUPFAM" id="SSF56024">
    <property type="entry name" value="Phospholipase D/nuclease"/>
    <property type="match status" value="2"/>
</dbReference>
<feature type="domain" description="PLD phosphodiesterase" evidence="10">
    <location>
        <begin position="136"/>
        <end position="163"/>
    </location>
</feature>
<comment type="catalytic activity">
    <reaction evidence="1">
        <text>a 1,2-diacyl-sn-glycero-3-phosphocholine + H2O = a 1,2-diacyl-sn-glycero-3-phosphate + choline + H(+)</text>
        <dbReference type="Rhea" id="RHEA:14445"/>
        <dbReference type="ChEBI" id="CHEBI:15354"/>
        <dbReference type="ChEBI" id="CHEBI:15377"/>
        <dbReference type="ChEBI" id="CHEBI:15378"/>
        <dbReference type="ChEBI" id="CHEBI:57643"/>
        <dbReference type="ChEBI" id="CHEBI:58608"/>
        <dbReference type="EC" id="3.1.4.4"/>
    </reaction>
</comment>
<dbReference type="InterPro" id="IPR025202">
    <property type="entry name" value="PLD-like_dom"/>
</dbReference>
<dbReference type="Pfam" id="PF13091">
    <property type="entry name" value="PLDc_2"/>
    <property type="match status" value="1"/>
</dbReference>
<keyword evidence="6" id="KW-0677">Repeat</keyword>
<evidence type="ECO:0000256" key="9">
    <source>
        <dbReference type="ARBA" id="ARBA00029594"/>
    </source>
</evidence>
<keyword evidence="5" id="KW-0964">Secreted</keyword>
<keyword evidence="8" id="KW-0443">Lipid metabolism</keyword>
<evidence type="ECO:0000313" key="11">
    <source>
        <dbReference type="EMBL" id="GGC68186.1"/>
    </source>
</evidence>
<dbReference type="Gene3D" id="3.30.870.10">
    <property type="entry name" value="Endonuclease Chain A"/>
    <property type="match status" value="2"/>
</dbReference>
<evidence type="ECO:0000256" key="5">
    <source>
        <dbReference type="ARBA" id="ARBA00022525"/>
    </source>
</evidence>
<dbReference type="PROSITE" id="PS50035">
    <property type="entry name" value="PLD"/>
    <property type="match status" value="2"/>
</dbReference>
<keyword evidence="7" id="KW-0378">Hydrolase</keyword>
<dbReference type="PANTHER" id="PTHR18896:SF76">
    <property type="entry name" value="PHOSPHOLIPASE"/>
    <property type="match status" value="1"/>
</dbReference>
<dbReference type="EMBL" id="BMGG01000005">
    <property type="protein sequence ID" value="GGC68186.1"/>
    <property type="molecule type" value="Genomic_DNA"/>
</dbReference>
<name>A0A916UDC0_9HYPH</name>
<dbReference type="PANTHER" id="PTHR18896">
    <property type="entry name" value="PHOSPHOLIPASE D"/>
    <property type="match status" value="1"/>
</dbReference>
<dbReference type="InterPro" id="IPR001736">
    <property type="entry name" value="PLipase_D/transphosphatidylase"/>
</dbReference>
<comment type="function">
    <text evidence="2">Could be a virulence factor.</text>
</comment>
<evidence type="ECO:0000256" key="4">
    <source>
        <dbReference type="ARBA" id="ARBA00018392"/>
    </source>
</evidence>
<comment type="subcellular location">
    <subcellularLocation>
        <location evidence="3">Secreted</location>
    </subcellularLocation>
</comment>
<evidence type="ECO:0000256" key="8">
    <source>
        <dbReference type="ARBA" id="ARBA00023098"/>
    </source>
</evidence>
<evidence type="ECO:0000256" key="6">
    <source>
        <dbReference type="ARBA" id="ARBA00022737"/>
    </source>
</evidence>
<evidence type="ECO:0000259" key="10">
    <source>
        <dbReference type="PROSITE" id="PS50035"/>
    </source>
</evidence>
<accession>A0A916UDC0</accession>
<comment type="caution">
    <text evidence="11">The sequence shown here is derived from an EMBL/GenBank/DDBJ whole genome shotgun (WGS) entry which is preliminary data.</text>
</comment>
<dbReference type="Pfam" id="PF00614">
    <property type="entry name" value="PLDc"/>
    <property type="match status" value="1"/>
</dbReference>
<feature type="domain" description="PLD phosphodiesterase" evidence="10">
    <location>
        <begin position="358"/>
        <end position="380"/>
    </location>
</feature>
<evidence type="ECO:0000256" key="1">
    <source>
        <dbReference type="ARBA" id="ARBA00000798"/>
    </source>
</evidence>
<evidence type="ECO:0000256" key="2">
    <source>
        <dbReference type="ARBA" id="ARBA00003145"/>
    </source>
</evidence>
<dbReference type="GO" id="GO:0009395">
    <property type="term" value="P:phospholipid catabolic process"/>
    <property type="evidence" value="ECO:0007669"/>
    <property type="project" value="TreeGrafter"/>
</dbReference>
<evidence type="ECO:0000256" key="7">
    <source>
        <dbReference type="ARBA" id="ARBA00022801"/>
    </source>
</evidence>
<dbReference type="InterPro" id="IPR015679">
    <property type="entry name" value="PLipase_D_fam"/>
</dbReference>
<keyword evidence="12" id="KW-1185">Reference proteome</keyword>
<gene>
    <name evidence="11" type="ORF">GCM10010994_28450</name>
</gene>
<reference evidence="11" key="2">
    <citation type="submission" date="2020-09" db="EMBL/GenBank/DDBJ databases">
        <authorList>
            <person name="Sun Q."/>
            <person name="Zhou Y."/>
        </authorList>
    </citation>
    <scope>NUCLEOTIDE SEQUENCE</scope>
    <source>
        <strain evidence="11">CGMCC 1.12919</strain>
    </source>
</reference>
<dbReference type="Proteomes" id="UP000637002">
    <property type="component" value="Unassembled WGS sequence"/>
</dbReference>